<dbReference type="EMBL" id="JABFAB010000006">
    <property type="protein sequence ID" value="MBA0649633.1"/>
    <property type="molecule type" value="Genomic_DNA"/>
</dbReference>
<gene>
    <name evidence="5" type="ORF">Goklo_017177</name>
</gene>
<keyword evidence="2" id="KW-0547">Nucleotide-binding</keyword>
<dbReference type="Gene3D" id="3.30.565.10">
    <property type="entry name" value="Histidine kinase-like ATPase, C-terminal domain"/>
    <property type="match status" value="1"/>
</dbReference>
<feature type="non-terminal residue" evidence="5">
    <location>
        <position position="1"/>
    </location>
</feature>
<dbReference type="InterPro" id="IPR001404">
    <property type="entry name" value="Hsp90_fam"/>
</dbReference>
<protein>
    <recommendedName>
        <fullName evidence="7">Heat shock protein 90</fullName>
    </recommendedName>
</protein>
<reference evidence="5 6" key="1">
    <citation type="journal article" date="2019" name="Genome Biol. Evol.">
        <title>Insights into the evolution of the New World diploid cottons (Gossypium, subgenus Houzingenia) based on genome sequencing.</title>
        <authorList>
            <person name="Grover C.E."/>
            <person name="Arick M.A. 2nd"/>
            <person name="Thrash A."/>
            <person name="Conover J.L."/>
            <person name="Sanders W.S."/>
            <person name="Peterson D.G."/>
            <person name="Frelichowski J.E."/>
            <person name="Scheffler J.A."/>
            <person name="Scheffler B.E."/>
            <person name="Wendel J.F."/>
        </authorList>
    </citation>
    <scope>NUCLEOTIDE SEQUENCE [LARGE SCALE GENOMIC DNA]</scope>
    <source>
        <strain evidence="5">57</strain>
        <tissue evidence="5">Leaf</tissue>
    </source>
</reference>
<comment type="similarity">
    <text evidence="1">Belongs to the heat shock protein 90 family.</text>
</comment>
<comment type="caution">
    <text evidence="5">The sequence shown here is derived from an EMBL/GenBank/DDBJ whole genome shotgun (WGS) entry which is preliminary data.</text>
</comment>
<evidence type="ECO:0008006" key="7">
    <source>
        <dbReference type="Google" id="ProtNLM"/>
    </source>
</evidence>
<evidence type="ECO:0000256" key="3">
    <source>
        <dbReference type="ARBA" id="ARBA00022840"/>
    </source>
</evidence>
<evidence type="ECO:0000256" key="2">
    <source>
        <dbReference type="ARBA" id="ARBA00022741"/>
    </source>
</evidence>
<evidence type="ECO:0000313" key="5">
    <source>
        <dbReference type="EMBL" id="MBA0649633.1"/>
    </source>
</evidence>
<evidence type="ECO:0000256" key="1">
    <source>
        <dbReference type="ARBA" id="ARBA00008239"/>
    </source>
</evidence>
<dbReference type="GO" id="GO:0140662">
    <property type="term" value="F:ATP-dependent protein folding chaperone"/>
    <property type="evidence" value="ECO:0007669"/>
    <property type="project" value="InterPro"/>
</dbReference>
<dbReference type="Proteomes" id="UP000593573">
    <property type="component" value="Unassembled WGS sequence"/>
</dbReference>
<keyword evidence="3" id="KW-0067">ATP-binding</keyword>
<dbReference type="PANTHER" id="PTHR11528">
    <property type="entry name" value="HEAT SHOCK PROTEIN 90 FAMILY MEMBER"/>
    <property type="match status" value="1"/>
</dbReference>
<proteinExistence type="inferred from homology"/>
<organism evidence="5 6">
    <name type="scientific">Gossypium klotzschianum</name>
    <dbReference type="NCBI Taxonomy" id="34286"/>
    <lineage>
        <taxon>Eukaryota</taxon>
        <taxon>Viridiplantae</taxon>
        <taxon>Streptophyta</taxon>
        <taxon>Embryophyta</taxon>
        <taxon>Tracheophyta</taxon>
        <taxon>Spermatophyta</taxon>
        <taxon>Magnoliopsida</taxon>
        <taxon>eudicotyledons</taxon>
        <taxon>Gunneridae</taxon>
        <taxon>Pentapetalae</taxon>
        <taxon>rosids</taxon>
        <taxon>malvids</taxon>
        <taxon>Malvales</taxon>
        <taxon>Malvaceae</taxon>
        <taxon>Malvoideae</taxon>
        <taxon>Gossypium</taxon>
    </lineage>
</organism>
<dbReference type="AlphaFoldDB" id="A0A7J8UGV0"/>
<evidence type="ECO:0000256" key="4">
    <source>
        <dbReference type="ARBA" id="ARBA00023186"/>
    </source>
</evidence>
<accession>A0A7J8UGV0</accession>
<dbReference type="SUPFAM" id="SSF55874">
    <property type="entry name" value="ATPase domain of HSP90 chaperone/DNA topoisomerase II/histidine kinase"/>
    <property type="match status" value="1"/>
</dbReference>
<dbReference type="PRINTS" id="PR00775">
    <property type="entry name" value="HEATSHOCK90"/>
</dbReference>
<dbReference type="GO" id="GO:0016887">
    <property type="term" value="F:ATP hydrolysis activity"/>
    <property type="evidence" value="ECO:0007669"/>
    <property type="project" value="InterPro"/>
</dbReference>
<dbReference type="GO" id="GO:0005524">
    <property type="term" value="F:ATP binding"/>
    <property type="evidence" value="ECO:0007669"/>
    <property type="project" value="UniProtKB-KW"/>
</dbReference>
<evidence type="ECO:0000313" key="6">
    <source>
        <dbReference type="Proteomes" id="UP000593573"/>
    </source>
</evidence>
<dbReference type="InterPro" id="IPR036890">
    <property type="entry name" value="HATPase_C_sf"/>
</dbReference>
<name>A0A7J8UGV0_9ROSI</name>
<dbReference type="OrthoDB" id="28737at2759"/>
<dbReference type="InterPro" id="IPR020575">
    <property type="entry name" value="Hsp90_N"/>
</dbReference>
<dbReference type="GO" id="GO:0051082">
    <property type="term" value="F:unfolded protein binding"/>
    <property type="evidence" value="ECO:0007669"/>
    <property type="project" value="InterPro"/>
</dbReference>
<keyword evidence="4" id="KW-0143">Chaperone</keyword>
<sequence>MSSREKFEYQVELDLIVHSLYSHKRVFLRELVSNASDALDKLRFLSVAEPSMLEDSSELEIHIKPDSDNRTITI</sequence>
<keyword evidence="6" id="KW-1185">Reference proteome</keyword>